<evidence type="ECO:0000313" key="3">
    <source>
        <dbReference type="Proteomes" id="UP000054485"/>
    </source>
</evidence>
<keyword evidence="3" id="KW-1185">Reference proteome</keyword>
<keyword evidence="1" id="KW-1133">Transmembrane helix</keyword>
<dbReference type="Proteomes" id="UP000054485">
    <property type="component" value="Unassembled WGS sequence"/>
</dbReference>
<reference evidence="2 3" key="1">
    <citation type="submission" date="2014-04" db="EMBL/GenBank/DDBJ databases">
        <authorList>
            <consortium name="DOE Joint Genome Institute"/>
            <person name="Kuo A."/>
            <person name="Ruytinx J."/>
            <person name="Rineau F."/>
            <person name="Colpaert J."/>
            <person name="Kohler A."/>
            <person name="Nagy L.G."/>
            <person name="Floudas D."/>
            <person name="Copeland A."/>
            <person name="Barry K.W."/>
            <person name="Cichocki N."/>
            <person name="Veneault-Fourrey C."/>
            <person name="LaButti K."/>
            <person name="Lindquist E.A."/>
            <person name="Lipzen A."/>
            <person name="Lundell T."/>
            <person name="Morin E."/>
            <person name="Murat C."/>
            <person name="Sun H."/>
            <person name="Tunlid A."/>
            <person name="Henrissat B."/>
            <person name="Grigoriev I.V."/>
            <person name="Hibbett D.S."/>
            <person name="Martin F."/>
            <person name="Nordberg H.P."/>
            <person name="Cantor M.N."/>
            <person name="Hua S.X."/>
        </authorList>
    </citation>
    <scope>NUCLEOTIDE SEQUENCE [LARGE SCALE GENOMIC DNA]</scope>
    <source>
        <strain evidence="2 3">UH-Slu-Lm8-n1</strain>
    </source>
</reference>
<name>A0A0D0B618_9AGAM</name>
<keyword evidence="1" id="KW-0472">Membrane</keyword>
<sequence>MYQPSRMVPIFLVVAFLAISIANTVMGIMFMINISAEEFILYGTYQCTLTYGEDVTHLASITWVLSTVWEVLAVCLAVWIAVKHFRELRQHSTGGIVGDCFTVLMKTHVSYFMSFLAVSCFQMGYFSPTFSANPYTPESNIYFGFDQIFQFAQMFVLAPRLILGVREYHAERVANPDTASAMASIVFQEHVHVTTNSGV</sequence>
<organism evidence="2 3">
    <name type="scientific">Suillus luteus UH-Slu-Lm8-n1</name>
    <dbReference type="NCBI Taxonomy" id="930992"/>
    <lineage>
        <taxon>Eukaryota</taxon>
        <taxon>Fungi</taxon>
        <taxon>Dikarya</taxon>
        <taxon>Basidiomycota</taxon>
        <taxon>Agaricomycotina</taxon>
        <taxon>Agaricomycetes</taxon>
        <taxon>Agaricomycetidae</taxon>
        <taxon>Boletales</taxon>
        <taxon>Suillineae</taxon>
        <taxon>Suillaceae</taxon>
        <taxon>Suillus</taxon>
    </lineage>
</organism>
<evidence type="ECO:0000256" key="1">
    <source>
        <dbReference type="SAM" id="Phobius"/>
    </source>
</evidence>
<feature type="transmembrane region" description="Helical" evidence="1">
    <location>
        <begin position="147"/>
        <end position="163"/>
    </location>
</feature>
<gene>
    <name evidence="2" type="ORF">CY34DRAFT_801667</name>
</gene>
<accession>A0A0D0B618</accession>
<reference evidence="3" key="2">
    <citation type="submission" date="2015-01" db="EMBL/GenBank/DDBJ databases">
        <title>Evolutionary Origins and Diversification of the Mycorrhizal Mutualists.</title>
        <authorList>
            <consortium name="DOE Joint Genome Institute"/>
            <consortium name="Mycorrhizal Genomics Consortium"/>
            <person name="Kohler A."/>
            <person name="Kuo A."/>
            <person name="Nagy L.G."/>
            <person name="Floudas D."/>
            <person name="Copeland A."/>
            <person name="Barry K.W."/>
            <person name="Cichocki N."/>
            <person name="Veneault-Fourrey C."/>
            <person name="LaButti K."/>
            <person name="Lindquist E.A."/>
            <person name="Lipzen A."/>
            <person name="Lundell T."/>
            <person name="Morin E."/>
            <person name="Murat C."/>
            <person name="Riley R."/>
            <person name="Ohm R."/>
            <person name="Sun H."/>
            <person name="Tunlid A."/>
            <person name="Henrissat B."/>
            <person name="Grigoriev I.V."/>
            <person name="Hibbett D.S."/>
            <person name="Martin F."/>
        </authorList>
    </citation>
    <scope>NUCLEOTIDE SEQUENCE [LARGE SCALE GENOMIC DNA]</scope>
    <source>
        <strain evidence="3">UH-Slu-Lm8-n1</strain>
    </source>
</reference>
<dbReference type="OrthoDB" id="2668732at2759"/>
<feature type="transmembrane region" description="Helical" evidence="1">
    <location>
        <begin position="109"/>
        <end position="127"/>
    </location>
</feature>
<feature type="transmembrane region" description="Helical" evidence="1">
    <location>
        <begin position="7"/>
        <end position="32"/>
    </location>
</feature>
<feature type="transmembrane region" description="Helical" evidence="1">
    <location>
        <begin position="61"/>
        <end position="82"/>
    </location>
</feature>
<dbReference type="EMBL" id="KN835174">
    <property type="protein sequence ID" value="KIK45319.1"/>
    <property type="molecule type" value="Genomic_DNA"/>
</dbReference>
<dbReference type="AlphaFoldDB" id="A0A0D0B618"/>
<evidence type="ECO:0000313" key="2">
    <source>
        <dbReference type="EMBL" id="KIK45319.1"/>
    </source>
</evidence>
<protein>
    <submittedName>
        <fullName evidence="2">Uncharacterized protein</fullName>
    </submittedName>
</protein>
<proteinExistence type="predicted"/>
<dbReference type="InParanoid" id="A0A0D0B618"/>
<keyword evidence="1" id="KW-0812">Transmembrane</keyword>
<dbReference type="HOGENOM" id="CLU_057751_1_0_1"/>